<dbReference type="Pfam" id="PF13561">
    <property type="entry name" value="adh_short_C2"/>
    <property type="match status" value="1"/>
</dbReference>
<comment type="caution">
    <text evidence="3">The sequence shown here is derived from an EMBL/GenBank/DDBJ whole genome shotgun (WGS) entry which is preliminary data.</text>
</comment>
<evidence type="ECO:0000313" key="3">
    <source>
        <dbReference type="EMBL" id="OAE98938.1"/>
    </source>
</evidence>
<keyword evidence="4" id="KW-1185">Reference proteome</keyword>
<comment type="similarity">
    <text evidence="1">Belongs to the short-chain dehydrogenases/reductases (SDR) family.</text>
</comment>
<evidence type="ECO:0000256" key="1">
    <source>
        <dbReference type="ARBA" id="ARBA00006484"/>
    </source>
</evidence>
<dbReference type="InterPro" id="IPR020904">
    <property type="entry name" value="Sc_DH/Rdtase_CS"/>
</dbReference>
<keyword evidence="2" id="KW-0560">Oxidoreductase</keyword>
<dbReference type="AlphaFoldDB" id="A0A176YA04"/>
<dbReference type="OrthoDB" id="9803333at2"/>
<dbReference type="InterPro" id="IPR002347">
    <property type="entry name" value="SDR_fam"/>
</dbReference>
<proteinExistence type="inferred from homology"/>
<dbReference type="GO" id="GO:0016491">
    <property type="term" value="F:oxidoreductase activity"/>
    <property type="evidence" value="ECO:0007669"/>
    <property type="project" value="UniProtKB-KW"/>
</dbReference>
<dbReference type="STRING" id="1505087.AYJ54_33315"/>
<dbReference type="FunFam" id="3.40.50.720:FF:000173">
    <property type="entry name" value="3-oxoacyl-[acyl-carrier protein] reductase"/>
    <property type="match status" value="1"/>
</dbReference>
<evidence type="ECO:0000256" key="2">
    <source>
        <dbReference type="ARBA" id="ARBA00023002"/>
    </source>
</evidence>
<gene>
    <name evidence="3" type="ORF">AYJ54_33315</name>
</gene>
<dbReference type="Proteomes" id="UP000076959">
    <property type="component" value="Unassembled WGS sequence"/>
</dbReference>
<sequence length="235" mass="24230">MTGLDFAGRIAVVAGGCGGIGQAVRARLISAGATVIVWDLAEGADSRIDLTSEAAVNKAMAVLIGRFGQIDVLVNAAGITGPTVNIEHYGLADWRRVLDVNLTSTFLCCKAAVPPMRQRNAGRIVNLASIAGKEGNAGMTGYSAAKAAVIALTKSLGKELAGTEIRVNAVAPAVIATELVKQMSDEAYRNVLAKIPLGRAGRPEEVAALVAWLASDECSFSTGAVFDLSGGRATY</sequence>
<evidence type="ECO:0000313" key="4">
    <source>
        <dbReference type="Proteomes" id="UP000076959"/>
    </source>
</evidence>
<dbReference type="PROSITE" id="PS00061">
    <property type="entry name" value="ADH_SHORT"/>
    <property type="match status" value="1"/>
</dbReference>
<name>A0A176YA04_9BRAD</name>
<dbReference type="InterPro" id="IPR036291">
    <property type="entry name" value="NAD(P)-bd_dom_sf"/>
</dbReference>
<protein>
    <submittedName>
        <fullName evidence="3">3-oxoacyl-ACP reductase</fullName>
    </submittedName>
</protein>
<accession>A0A176YA04</accession>
<dbReference type="Gene3D" id="3.40.50.720">
    <property type="entry name" value="NAD(P)-binding Rossmann-like Domain"/>
    <property type="match status" value="1"/>
</dbReference>
<dbReference type="PANTHER" id="PTHR24321">
    <property type="entry name" value="DEHYDROGENASES, SHORT CHAIN"/>
    <property type="match status" value="1"/>
</dbReference>
<dbReference type="EMBL" id="LUUB01000120">
    <property type="protein sequence ID" value="OAE98938.1"/>
    <property type="molecule type" value="Genomic_DNA"/>
</dbReference>
<dbReference type="PRINTS" id="PR00081">
    <property type="entry name" value="GDHRDH"/>
</dbReference>
<dbReference type="SUPFAM" id="SSF51735">
    <property type="entry name" value="NAD(P)-binding Rossmann-fold domains"/>
    <property type="match status" value="1"/>
</dbReference>
<organism evidence="3 4">
    <name type="scientific">Bradyrhizobium centrolobii</name>
    <dbReference type="NCBI Taxonomy" id="1505087"/>
    <lineage>
        <taxon>Bacteria</taxon>
        <taxon>Pseudomonadati</taxon>
        <taxon>Pseudomonadota</taxon>
        <taxon>Alphaproteobacteria</taxon>
        <taxon>Hyphomicrobiales</taxon>
        <taxon>Nitrobacteraceae</taxon>
        <taxon>Bradyrhizobium</taxon>
    </lineage>
</organism>
<reference evidence="3 4" key="1">
    <citation type="submission" date="2016-03" db="EMBL/GenBank/DDBJ databases">
        <title>Draft Genome Sequence of the Strain BR 10245 (Bradyrhizobium sp.) isolated from nodules of Centrolobium paraense.</title>
        <authorList>
            <person name="Simoes-Araujo J.L.Sr."/>
            <person name="Barauna A.C."/>
            <person name="Silva K."/>
            <person name="Zilli J.E."/>
        </authorList>
    </citation>
    <scope>NUCLEOTIDE SEQUENCE [LARGE SCALE GENOMIC DNA]</scope>
    <source>
        <strain evidence="3 4">BR 10245</strain>
    </source>
</reference>
<dbReference type="PRINTS" id="PR00080">
    <property type="entry name" value="SDRFAMILY"/>
</dbReference>
<dbReference type="PANTHER" id="PTHR24321:SF15">
    <property type="entry name" value="OXIDOREDUCTASE UCPA"/>
    <property type="match status" value="1"/>
</dbReference>
<dbReference type="RefSeq" id="WP_063708415.1">
    <property type="nucleotide sequence ID" value="NZ_LUUB01000120.1"/>
</dbReference>